<organism evidence="1">
    <name type="scientific">marine sediment metagenome</name>
    <dbReference type="NCBI Taxonomy" id="412755"/>
    <lineage>
        <taxon>unclassified sequences</taxon>
        <taxon>metagenomes</taxon>
        <taxon>ecological metagenomes</taxon>
    </lineage>
</organism>
<proteinExistence type="predicted"/>
<reference evidence="1" key="1">
    <citation type="journal article" date="2014" name="Front. Microbiol.">
        <title>High frequency of phylogenetically diverse reductive dehalogenase-homologous genes in deep subseafloor sedimentary metagenomes.</title>
        <authorList>
            <person name="Kawai M."/>
            <person name="Futagami T."/>
            <person name="Toyoda A."/>
            <person name="Takaki Y."/>
            <person name="Nishi S."/>
            <person name="Hori S."/>
            <person name="Arai W."/>
            <person name="Tsubouchi T."/>
            <person name="Morono Y."/>
            <person name="Uchiyama I."/>
            <person name="Ito T."/>
            <person name="Fujiyama A."/>
            <person name="Inagaki F."/>
            <person name="Takami H."/>
        </authorList>
    </citation>
    <scope>NUCLEOTIDE SEQUENCE</scope>
    <source>
        <strain evidence="1">Expedition CK06-06</strain>
    </source>
</reference>
<sequence>DSDAAASFADKLRKNSALTPVTSEKPTLFKEI</sequence>
<feature type="non-terminal residue" evidence="1">
    <location>
        <position position="1"/>
    </location>
</feature>
<evidence type="ECO:0000313" key="1">
    <source>
        <dbReference type="EMBL" id="GAG36751.1"/>
    </source>
</evidence>
<dbReference type="AlphaFoldDB" id="X0YIU6"/>
<protein>
    <submittedName>
        <fullName evidence="1">Uncharacterized protein</fullName>
    </submittedName>
</protein>
<comment type="caution">
    <text evidence="1">The sequence shown here is derived from an EMBL/GenBank/DDBJ whole genome shotgun (WGS) entry which is preliminary data.</text>
</comment>
<gene>
    <name evidence="1" type="ORF">S01H1_70845</name>
</gene>
<dbReference type="EMBL" id="BARS01047136">
    <property type="protein sequence ID" value="GAG36751.1"/>
    <property type="molecule type" value="Genomic_DNA"/>
</dbReference>
<accession>X0YIU6</accession>
<name>X0YIU6_9ZZZZ</name>